<dbReference type="InterPro" id="IPR002492">
    <property type="entry name" value="Transposase_Tc1-like"/>
</dbReference>
<dbReference type="EMBL" id="VTPC01091307">
    <property type="protein sequence ID" value="KAF2878687.1"/>
    <property type="molecule type" value="Genomic_DNA"/>
</dbReference>
<dbReference type="Gene3D" id="3.30.420.10">
    <property type="entry name" value="Ribonuclease H-like superfamily/Ribonuclease H"/>
    <property type="match status" value="1"/>
</dbReference>
<comment type="caution">
    <text evidence="2">The sequence shown here is derived from an EMBL/GenBank/DDBJ whole genome shotgun (WGS) entry which is preliminary data.</text>
</comment>
<keyword evidence="3" id="KW-1185">Reference proteome</keyword>
<dbReference type="Pfam" id="PF01498">
    <property type="entry name" value="HTH_Tnp_Tc3_2"/>
    <property type="match status" value="1"/>
</dbReference>
<evidence type="ECO:0000313" key="3">
    <source>
        <dbReference type="Proteomes" id="UP000801492"/>
    </source>
</evidence>
<evidence type="ECO:0000259" key="1">
    <source>
        <dbReference type="Pfam" id="PF01498"/>
    </source>
</evidence>
<dbReference type="GO" id="GO:0003677">
    <property type="term" value="F:DNA binding"/>
    <property type="evidence" value="ECO:0007669"/>
    <property type="project" value="InterPro"/>
</dbReference>
<reference evidence="2" key="1">
    <citation type="submission" date="2019-08" db="EMBL/GenBank/DDBJ databases">
        <title>The genome of the North American firefly Photinus pyralis.</title>
        <authorList>
            <consortium name="Photinus pyralis genome working group"/>
            <person name="Fallon T.R."/>
            <person name="Sander Lower S.E."/>
            <person name="Weng J.-K."/>
        </authorList>
    </citation>
    <scope>NUCLEOTIDE SEQUENCE</scope>
    <source>
        <strain evidence="2">TRF0915ILg1</strain>
        <tissue evidence="2">Whole body</tissue>
    </source>
</reference>
<protein>
    <recommendedName>
        <fullName evidence="1">Transposase Tc1-like domain-containing protein</fullName>
    </recommendedName>
</protein>
<dbReference type="GO" id="GO:0015074">
    <property type="term" value="P:DNA integration"/>
    <property type="evidence" value="ECO:0007669"/>
    <property type="project" value="InterPro"/>
</dbReference>
<sequence length="152" mass="18134">MRTQKITSALDDRYLKRLCTANRFKTSRELNCEFSQYTKQKISARTVRRRLLSAGLAARRPRKKPILNNKMRIKRLKWARNWTEKEWNRVIFSNEKKFNLNALDGLGYVRRRPGEEFKSYTTIKTTKFPAGLMVWGCFLRVELAGWKLLKEM</sequence>
<feature type="domain" description="Transposase Tc1-like" evidence="1">
    <location>
        <begin position="12"/>
        <end position="83"/>
    </location>
</feature>
<dbReference type="AlphaFoldDB" id="A0A8K0C4W8"/>
<dbReference type="Proteomes" id="UP000801492">
    <property type="component" value="Unassembled WGS sequence"/>
</dbReference>
<evidence type="ECO:0000313" key="2">
    <source>
        <dbReference type="EMBL" id="KAF2878687.1"/>
    </source>
</evidence>
<proteinExistence type="predicted"/>
<dbReference type="InterPro" id="IPR036397">
    <property type="entry name" value="RNaseH_sf"/>
</dbReference>
<accession>A0A8K0C4W8</accession>
<organism evidence="2 3">
    <name type="scientific">Ignelater luminosus</name>
    <name type="common">Cucubano</name>
    <name type="synonym">Pyrophorus luminosus</name>
    <dbReference type="NCBI Taxonomy" id="2038154"/>
    <lineage>
        <taxon>Eukaryota</taxon>
        <taxon>Metazoa</taxon>
        <taxon>Ecdysozoa</taxon>
        <taxon>Arthropoda</taxon>
        <taxon>Hexapoda</taxon>
        <taxon>Insecta</taxon>
        <taxon>Pterygota</taxon>
        <taxon>Neoptera</taxon>
        <taxon>Endopterygota</taxon>
        <taxon>Coleoptera</taxon>
        <taxon>Polyphaga</taxon>
        <taxon>Elateriformia</taxon>
        <taxon>Elateroidea</taxon>
        <taxon>Elateridae</taxon>
        <taxon>Agrypninae</taxon>
        <taxon>Pyrophorini</taxon>
        <taxon>Ignelater</taxon>
    </lineage>
</organism>
<dbReference type="GO" id="GO:0006313">
    <property type="term" value="P:DNA transposition"/>
    <property type="evidence" value="ECO:0007669"/>
    <property type="project" value="InterPro"/>
</dbReference>
<name>A0A8K0C4W8_IGNLU</name>
<gene>
    <name evidence="2" type="ORF">ILUMI_27495</name>
</gene>
<dbReference type="OrthoDB" id="25402at2759"/>